<dbReference type="Proteomes" id="UP000789759">
    <property type="component" value="Unassembled WGS sequence"/>
</dbReference>
<dbReference type="EMBL" id="CAJVQA010000532">
    <property type="protein sequence ID" value="CAG8479538.1"/>
    <property type="molecule type" value="Genomic_DNA"/>
</dbReference>
<dbReference type="GO" id="GO:0003676">
    <property type="term" value="F:nucleic acid binding"/>
    <property type="evidence" value="ECO:0007669"/>
    <property type="project" value="InterPro"/>
</dbReference>
<evidence type="ECO:0000313" key="1">
    <source>
        <dbReference type="EMBL" id="CAG8479538.1"/>
    </source>
</evidence>
<comment type="caution">
    <text evidence="1">The sequence shown here is derived from an EMBL/GenBank/DDBJ whole genome shotgun (WGS) entry which is preliminary data.</text>
</comment>
<dbReference type="Gene3D" id="3.30.420.10">
    <property type="entry name" value="Ribonuclease H-like superfamily/Ribonuclease H"/>
    <property type="match status" value="1"/>
</dbReference>
<dbReference type="AlphaFoldDB" id="A0A9N8W721"/>
<gene>
    <name evidence="1" type="ORF">CPELLU_LOCUS1453</name>
</gene>
<evidence type="ECO:0000313" key="2">
    <source>
        <dbReference type="Proteomes" id="UP000789759"/>
    </source>
</evidence>
<keyword evidence="2" id="KW-1185">Reference proteome</keyword>
<accession>A0A9N8W721</accession>
<proteinExistence type="predicted"/>
<protein>
    <submittedName>
        <fullName evidence="1">20804_t:CDS:1</fullName>
    </submittedName>
</protein>
<dbReference type="OrthoDB" id="2446457at2759"/>
<reference evidence="1" key="1">
    <citation type="submission" date="2021-06" db="EMBL/GenBank/DDBJ databases">
        <authorList>
            <person name="Kallberg Y."/>
            <person name="Tangrot J."/>
            <person name="Rosling A."/>
        </authorList>
    </citation>
    <scope>NUCLEOTIDE SEQUENCE</scope>
    <source>
        <strain evidence="1">FL966</strain>
    </source>
</reference>
<organism evidence="1 2">
    <name type="scientific">Cetraspora pellucida</name>
    <dbReference type="NCBI Taxonomy" id="1433469"/>
    <lineage>
        <taxon>Eukaryota</taxon>
        <taxon>Fungi</taxon>
        <taxon>Fungi incertae sedis</taxon>
        <taxon>Mucoromycota</taxon>
        <taxon>Glomeromycotina</taxon>
        <taxon>Glomeromycetes</taxon>
        <taxon>Diversisporales</taxon>
        <taxon>Gigasporaceae</taxon>
        <taxon>Cetraspora</taxon>
    </lineage>
</organism>
<sequence length="48" mass="5795">MSQVKLYIWVHNITVLDWVPQSPNLNTIEQLWDYVDCQVRERKPLPLD</sequence>
<name>A0A9N8W721_9GLOM</name>
<dbReference type="InterPro" id="IPR036397">
    <property type="entry name" value="RNaseH_sf"/>
</dbReference>